<name>A0ABS0HC49_9SPHN</name>
<evidence type="ECO:0000256" key="1">
    <source>
        <dbReference type="ARBA" id="ARBA00001947"/>
    </source>
</evidence>
<evidence type="ECO:0000259" key="7">
    <source>
        <dbReference type="SMART" id="SM00829"/>
    </source>
</evidence>
<dbReference type="Gene3D" id="3.90.180.10">
    <property type="entry name" value="Medium-chain alcohol dehydrogenases, catalytic domain"/>
    <property type="match status" value="2"/>
</dbReference>
<dbReference type="InterPro" id="IPR002328">
    <property type="entry name" value="ADH_Zn_CS"/>
</dbReference>
<dbReference type="SMART" id="SM00829">
    <property type="entry name" value="PKS_ER"/>
    <property type="match status" value="1"/>
</dbReference>
<accession>A0ABS0HC49</accession>
<organism evidence="8 9">
    <name type="scientific">Novosphingobium jiangmenense</name>
    <dbReference type="NCBI Taxonomy" id="2791981"/>
    <lineage>
        <taxon>Bacteria</taxon>
        <taxon>Pseudomonadati</taxon>
        <taxon>Pseudomonadota</taxon>
        <taxon>Alphaproteobacteria</taxon>
        <taxon>Sphingomonadales</taxon>
        <taxon>Sphingomonadaceae</taxon>
        <taxon>Novosphingobium</taxon>
    </lineage>
</organism>
<evidence type="ECO:0000313" key="8">
    <source>
        <dbReference type="EMBL" id="MBF9149843.1"/>
    </source>
</evidence>
<keyword evidence="9" id="KW-1185">Reference proteome</keyword>
<sequence length="347" mass="35482">MATAATMRLARVHGPADVRLDEVPVPTCGPGEALVRVAACGVCGSDLGYIAQGGLGGVEPLSQPLPIGHEFAGTVVAVGEGVAGVTPGQRVAVNPDRAYIGGGGPDGAMAPYIRVAGAEIGETLFALPASLSFERAALAEPLSVGLHGLRVGGAKSSDKIAILGAGPIGLCTLVMARHLGATDIAIFDRVPERLERARALGAGLAVNVGEETLTSALSRFHGKGERFGSAYVGTDLFVDCAGSAAALEEVVAGAKYRARISVVALHHKPLALDLWRMMANEITVAGSIADNRAAEFGEAIAMLAHAGQDLSALISHRFDFSRFHEALAVAADGARAAKVMLTFPEPA</sequence>
<dbReference type="EMBL" id="JADQDC010000001">
    <property type="protein sequence ID" value="MBF9149843.1"/>
    <property type="molecule type" value="Genomic_DNA"/>
</dbReference>
<dbReference type="SUPFAM" id="SSF50129">
    <property type="entry name" value="GroES-like"/>
    <property type="match status" value="1"/>
</dbReference>
<keyword evidence="3 6" id="KW-0479">Metal-binding</keyword>
<protein>
    <submittedName>
        <fullName evidence="8">Alcohol dehydrogenase catalytic domain-containing protein</fullName>
    </submittedName>
</protein>
<dbReference type="InterPro" id="IPR013149">
    <property type="entry name" value="ADH-like_C"/>
</dbReference>
<dbReference type="PROSITE" id="PS00059">
    <property type="entry name" value="ADH_ZINC"/>
    <property type="match status" value="1"/>
</dbReference>
<evidence type="ECO:0000256" key="6">
    <source>
        <dbReference type="RuleBase" id="RU361277"/>
    </source>
</evidence>
<evidence type="ECO:0000256" key="3">
    <source>
        <dbReference type="ARBA" id="ARBA00022723"/>
    </source>
</evidence>
<dbReference type="SUPFAM" id="SSF51735">
    <property type="entry name" value="NAD(P)-binding Rossmann-fold domains"/>
    <property type="match status" value="1"/>
</dbReference>
<proteinExistence type="inferred from homology"/>
<keyword evidence="5" id="KW-0560">Oxidoreductase</keyword>
<dbReference type="Gene3D" id="3.40.50.720">
    <property type="entry name" value="NAD(P)-binding Rossmann-like Domain"/>
    <property type="match status" value="1"/>
</dbReference>
<feature type="domain" description="Enoyl reductase (ER)" evidence="7">
    <location>
        <begin position="14"/>
        <end position="341"/>
    </location>
</feature>
<keyword evidence="4 6" id="KW-0862">Zinc</keyword>
<evidence type="ECO:0000256" key="5">
    <source>
        <dbReference type="ARBA" id="ARBA00023002"/>
    </source>
</evidence>
<comment type="cofactor">
    <cofactor evidence="1 6">
        <name>Zn(2+)</name>
        <dbReference type="ChEBI" id="CHEBI:29105"/>
    </cofactor>
</comment>
<dbReference type="PANTHER" id="PTHR43161">
    <property type="entry name" value="SORBITOL DEHYDROGENASE"/>
    <property type="match status" value="1"/>
</dbReference>
<dbReference type="PANTHER" id="PTHR43161:SF23">
    <property type="entry name" value="(R,R)-BUTANEDIOL DEHYDROGENASE-RELATED"/>
    <property type="match status" value="1"/>
</dbReference>
<dbReference type="InterPro" id="IPR036291">
    <property type="entry name" value="NAD(P)-bd_dom_sf"/>
</dbReference>
<evidence type="ECO:0000256" key="4">
    <source>
        <dbReference type="ARBA" id="ARBA00022833"/>
    </source>
</evidence>
<dbReference type="InterPro" id="IPR020843">
    <property type="entry name" value="ER"/>
</dbReference>
<evidence type="ECO:0000313" key="9">
    <source>
        <dbReference type="Proteomes" id="UP000600799"/>
    </source>
</evidence>
<dbReference type="Pfam" id="PF00107">
    <property type="entry name" value="ADH_zinc_N"/>
    <property type="match status" value="1"/>
</dbReference>
<comment type="caution">
    <text evidence="8">The sequence shown here is derived from an EMBL/GenBank/DDBJ whole genome shotgun (WGS) entry which is preliminary data.</text>
</comment>
<evidence type="ECO:0000256" key="2">
    <source>
        <dbReference type="ARBA" id="ARBA00008072"/>
    </source>
</evidence>
<dbReference type="InterPro" id="IPR011032">
    <property type="entry name" value="GroES-like_sf"/>
</dbReference>
<dbReference type="RefSeq" id="WP_196274195.1">
    <property type="nucleotide sequence ID" value="NZ_JADQDC010000001.1"/>
</dbReference>
<dbReference type="InterPro" id="IPR013154">
    <property type="entry name" value="ADH-like_N"/>
</dbReference>
<dbReference type="Pfam" id="PF08240">
    <property type="entry name" value="ADH_N"/>
    <property type="match status" value="1"/>
</dbReference>
<dbReference type="Proteomes" id="UP000600799">
    <property type="component" value="Unassembled WGS sequence"/>
</dbReference>
<reference evidence="8 9" key="1">
    <citation type="submission" date="2020-11" db="EMBL/GenBank/DDBJ databases">
        <title>The genome sequence of Novosphingobium sp. 1Y9A.</title>
        <authorList>
            <person name="Liu Y."/>
        </authorList>
    </citation>
    <scope>NUCLEOTIDE SEQUENCE [LARGE SCALE GENOMIC DNA]</scope>
    <source>
        <strain evidence="8 9">1Y9A</strain>
    </source>
</reference>
<gene>
    <name evidence="8" type="ORF">I2488_02380</name>
</gene>
<comment type="similarity">
    <text evidence="2 6">Belongs to the zinc-containing alcohol dehydrogenase family.</text>
</comment>